<reference evidence="1" key="1">
    <citation type="submission" date="2015-06" db="EMBL/GenBank/DDBJ databases">
        <authorList>
            <person name="Radhakrishnan R."/>
            <person name="Underwood A."/>
            <person name="Al-Shahib A."/>
        </authorList>
    </citation>
    <scope>NUCLEOTIDE SEQUENCE</scope>
    <source>
        <strain evidence="1">P19_London_7_VIM_2_05_10</strain>
    </source>
</reference>
<gene>
    <name evidence="2" type="ORF">L4V69_33475</name>
    <name evidence="1" type="ORF">PAERUG_P19_London_7_VIM_2_05_10_02758</name>
</gene>
<dbReference type="Proteomes" id="UP000045039">
    <property type="component" value="Unassembled WGS sequence"/>
</dbReference>
<dbReference type="RefSeq" id="WP_009314310.1">
    <property type="nucleotide sequence ID" value="NZ_BSAM01000001.1"/>
</dbReference>
<proteinExistence type="predicted"/>
<reference evidence="2" key="3">
    <citation type="submission" date="2023-06" db="EMBL/GenBank/DDBJ databases">
        <authorList>
            <consortium name="Clinical and Environmental Microbiology Branch: Whole genome sequencing antimicrobial resistance pathogens in the healthcare setting"/>
        </authorList>
    </citation>
    <scope>NUCLEOTIDE SEQUENCE</scope>
    <source>
        <strain evidence="2">2021CK-01020</strain>
    </source>
</reference>
<reference evidence="3" key="2">
    <citation type="submission" date="2015-06" db="EMBL/GenBank/DDBJ databases">
        <authorList>
            <person name="Radhakrishnan Rajesh"/>
            <person name="Underwood Anthony"/>
            <person name="Al-Shahib Ali"/>
        </authorList>
    </citation>
    <scope>NUCLEOTIDE SEQUENCE [LARGE SCALE GENOMIC DNA]</scope>
    <source>
        <strain evidence="3">P19_London_7_VIM_2_05_10</strain>
    </source>
</reference>
<name>A0A0C7APT2_PSEAI</name>
<protein>
    <submittedName>
        <fullName evidence="1">Uncharacterized protein</fullName>
    </submittedName>
</protein>
<reference evidence="2" key="4">
    <citation type="submission" date="2023-10" db="EMBL/GenBank/DDBJ databases">
        <title>Pathogen: clinical or host-associated sample.</title>
        <authorList>
            <person name="Hergert J."/>
            <person name="Casey R."/>
            <person name="Wagner J."/>
            <person name="Young E.L."/>
            <person name="Oakeson K.F."/>
        </authorList>
    </citation>
    <scope>NUCLEOTIDE SEQUENCE</scope>
    <source>
        <strain evidence="2">2021CK-01020</strain>
    </source>
</reference>
<evidence type="ECO:0000313" key="3">
    <source>
        <dbReference type="Proteomes" id="UP000045039"/>
    </source>
</evidence>
<evidence type="ECO:0000313" key="2">
    <source>
        <dbReference type="EMBL" id="WOS77338.1"/>
    </source>
</evidence>
<organism evidence="1 3">
    <name type="scientific">Pseudomonas aeruginosa</name>
    <dbReference type="NCBI Taxonomy" id="287"/>
    <lineage>
        <taxon>Bacteria</taxon>
        <taxon>Pseudomonadati</taxon>
        <taxon>Pseudomonadota</taxon>
        <taxon>Gammaproteobacteria</taxon>
        <taxon>Pseudomonadales</taxon>
        <taxon>Pseudomonadaceae</taxon>
        <taxon>Pseudomonas</taxon>
    </lineage>
</organism>
<accession>A0A0C7APT2</accession>
<dbReference type="EMBL" id="CP136986">
    <property type="protein sequence ID" value="WOS77338.1"/>
    <property type="molecule type" value="Genomic_DNA"/>
</dbReference>
<evidence type="ECO:0000313" key="1">
    <source>
        <dbReference type="EMBL" id="CRO88516.1"/>
    </source>
</evidence>
<sequence length="43" mass="4777">MANAFRAKRQPFQDAENLGIVGFQRSGSRFCAGMLSENFPKQA</sequence>
<dbReference type="EMBL" id="CVVU01000198">
    <property type="protein sequence ID" value="CRO88516.1"/>
    <property type="molecule type" value="Genomic_DNA"/>
</dbReference>
<dbReference type="AlphaFoldDB" id="A0A0C7APT2"/>
<dbReference type="Proteomes" id="UP001297540">
    <property type="component" value="Chromosome"/>
</dbReference>